<feature type="region of interest" description="Disordered" evidence="3">
    <location>
        <begin position="377"/>
        <end position="410"/>
    </location>
</feature>
<proteinExistence type="predicted"/>
<feature type="region of interest" description="Disordered" evidence="3">
    <location>
        <begin position="820"/>
        <end position="872"/>
    </location>
</feature>
<dbReference type="InterPro" id="IPR003609">
    <property type="entry name" value="Pan_app"/>
</dbReference>
<evidence type="ECO:0000259" key="6">
    <source>
        <dbReference type="PROSITE" id="PS50948"/>
    </source>
</evidence>
<keyword evidence="2" id="KW-1015">Disulfide bond</keyword>
<dbReference type="CDD" id="cd01100">
    <property type="entry name" value="APPLE_Factor_XI_like"/>
    <property type="match status" value="1"/>
</dbReference>
<dbReference type="SUPFAM" id="SSF57414">
    <property type="entry name" value="Hairpin loop containing domain-like"/>
    <property type="match status" value="2"/>
</dbReference>
<keyword evidence="4" id="KW-0812">Transmembrane</keyword>
<evidence type="ECO:0000256" key="1">
    <source>
        <dbReference type="ARBA" id="ARBA00022737"/>
    </source>
</evidence>
<feature type="transmembrane region" description="Helical" evidence="4">
    <location>
        <begin position="704"/>
        <end position="725"/>
    </location>
</feature>
<dbReference type="AlphaFoldDB" id="A0A812GXN2"/>
<dbReference type="Pfam" id="PF00024">
    <property type="entry name" value="PAN_1"/>
    <property type="match status" value="2"/>
</dbReference>
<feature type="compositionally biased region" description="Low complexity" evidence="3">
    <location>
        <begin position="395"/>
        <end position="410"/>
    </location>
</feature>
<dbReference type="PROSITE" id="PS50948">
    <property type="entry name" value="PAN"/>
    <property type="match status" value="2"/>
</dbReference>
<dbReference type="EMBL" id="CAJNDS010000050">
    <property type="protein sequence ID" value="CAE6934968.1"/>
    <property type="molecule type" value="Genomic_DNA"/>
</dbReference>
<feature type="domain" description="Apple" evidence="6">
    <location>
        <begin position="610"/>
        <end position="672"/>
    </location>
</feature>
<evidence type="ECO:0000256" key="2">
    <source>
        <dbReference type="ARBA" id="ARBA00023157"/>
    </source>
</evidence>
<dbReference type="Gene3D" id="3.50.4.10">
    <property type="entry name" value="Hepatocyte Growth Factor"/>
    <property type="match status" value="2"/>
</dbReference>
<keyword evidence="4" id="KW-0472">Membrane</keyword>
<keyword evidence="5" id="KW-0732">Signal</keyword>
<sequence>MVAGSFRALSLLTCWHLGAANAPSASSVCPKGYFRNTTVLFPCDALSGVAYAPVSPEEGVTISVPSGVKDAQIDVISSVALTISVGDPSEVAAMTPLIQGPKSQDWRGLAVEIDAGQVVSEATGHWLGSWRAGITYEGTTPKELAILIHAKKGTHRHLANISFAYSAYNGCKRPDLPMGCDDFARFAARQLVFNWSSWVQSQYKSADMAWEKLCDSAMQSVEPLVPGPVPFYIFGDVWAPWPLAALVHPGWREAFRFIDSLGGTPPDGYVQKAEFETAYGLAGIYLSMFAWCQLLRKQYTTWEEAWDALSGVEFGFKAPVDYDRWKTSFWASYRPEAGMNKASPDQAFVYADANGDEEISQQEFSSIFFSCSPENANKPPGGAAAHAEKAEEAAAHTAKPGSNASAAPVAASKAQAPTARCLYRDVEYSGQEVGVSSTQANLTLCQARCRRTPGCAHFTFHNTDGMCRMLDMEAGWRESSGLISGPVKCVAQVQMKLEDVGETSSLEGKADLLKLELAEEFAKSAGMPVRDIRDMRGNPGKVSLSFGSEPGGELLVGFFVDVPPGGELRDMEKIAHESKAHQKLLTALRADTGPGAEMKVEVAVVPDSQCFILGTRYTPDLNAQQAAVTTAKACQIMCTQTEGCRFFSYLRTSKMCSLQGESATPVFFEDSLAGPQLCHNLPHEPEPSAAELDVDSPGTIFTSFWFWFLLLMACCLCIAAAYFAFRRGRVCPKGWKRQFSRSRKREEGKLSQHRYMALPPTDRELEQNMLTQAASDAGTQGSVPRPLHPVDLGSKLPGSSYPGSWGSTGSQWSWQVERLSTAPRETRETPDFPNPSRGQLAAQGAWGPSPSGQSSPCSLQQSPRASAMRDDSPDWMPHFLGAEAVREAYHNYDVSQLHANPNNPPERSSWPAPQMPTWRLPPPVSAEFPHASSMPGSMGLPCPSAFQPNPAGFGGSLDNMATWPAHCDVFCLGPSSACLKPEVLSPSTSHGKAELLQAWDLNSCCSLRQVPVSLHGRIDEAAGALSMKQLHLSKNHSCILSRCLYGAEPPPCGCRSILSPEGRRQERSNAVADPFGTGRRVELMHSPAQGGCTCCRAVASGWHCSIAFGIC</sequence>
<dbReference type="SMART" id="SM00223">
    <property type="entry name" value="APPLE"/>
    <property type="match status" value="2"/>
</dbReference>
<dbReference type="InterPro" id="IPR000177">
    <property type="entry name" value="Apple"/>
</dbReference>
<accession>A0A812GXN2</accession>
<dbReference type="OrthoDB" id="417268at2759"/>
<keyword evidence="1" id="KW-0677">Repeat</keyword>
<organism evidence="7 8">
    <name type="scientific">Symbiodinium natans</name>
    <dbReference type="NCBI Taxonomy" id="878477"/>
    <lineage>
        <taxon>Eukaryota</taxon>
        <taxon>Sar</taxon>
        <taxon>Alveolata</taxon>
        <taxon>Dinophyceae</taxon>
        <taxon>Suessiales</taxon>
        <taxon>Symbiodiniaceae</taxon>
        <taxon>Symbiodinium</taxon>
    </lineage>
</organism>
<evidence type="ECO:0000313" key="8">
    <source>
        <dbReference type="Proteomes" id="UP000604046"/>
    </source>
</evidence>
<comment type="caution">
    <text evidence="7">The sequence shown here is derived from an EMBL/GenBank/DDBJ whole genome shotgun (WGS) entry which is preliminary data.</text>
</comment>
<name>A0A812GXN2_9DINO</name>
<keyword evidence="8" id="KW-1185">Reference proteome</keyword>
<keyword evidence="4" id="KW-1133">Transmembrane helix</keyword>
<feature type="domain" description="Apple" evidence="6">
    <location>
        <begin position="421"/>
        <end position="489"/>
    </location>
</feature>
<evidence type="ECO:0000256" key="4">
    <source>
        <dbReference type="SAM" id="Phobius"/>
    </source>
</evidence>
<feature type="chain" id="PRO_5032869529" description="Apple domain-containing protein" evidence="5">
    <location>
        <begin position="21"/>
        <end position="1111"/>
    </location>
</feature>
<dbReference type="Proteomes" id="UP000604046">
    <property type="component" value="Unassembled WGS sequence"/>
</dbReference>
<protein>
    <recommendedName>
        <fullName evidence="6">Apple domain-containing protein</fullName>
    </recommendedName>
</protein>
<evidence type="ECO:0000256" key="5">
    <source>
        <dbReference type="SAM" id="SignalP"/>
    </source>
</evidence>
<dbReference type="GO" id="GO:0005576">
    <property type="term" value="C:extracellular region"/>
    <property type="evidence" value="ECO:0007669"/>
    <property type="project" value="InterPro"/>
</dbReference>
<reference evidence="7" key="1">
    <citation type="submission" date="2021-02" db="EMBL/GenBank/DDBJ databases">
        <authorList>
            <person name="Dougan E. K."/>
            <person name="Rhodes N."/>
            <person name="Thang M."/>
            <person name="Chan C."/>
        </authorList>
    </citation>
    <scope>NUCLEOTIDE SEQUENCE</scope>
</reference>
<gene>
    <name evidence="7" type="ORF">SNAT2548_LOCUS989</name>
</gene>
<evidence type="ECO:0000256" key="3">
    <source>
        <dbReference type="SAM" id="MobiDB-lite"/>
    </source>
</evidence>
<feature type="signal peptide" evidence="5">
    <location>
        <begin position="1"/>
        <end position="20"/>
    </location>
</feature>
<dbReference type="GO" id="GO:0006508">
    <property type="term" value="P:proteolysis"/>
    <property type="evidence" value="ECO:0007669"/>
    <property type="project" value="InterPro"/>
</dbReference>
<feature type="compositionally biased region" description="Low complexity" evidence="3">
    <location>
        <begin position="843"/>
        <end position="863"/>
    </location>
</feature>
<evidence type="ECO:0000313" key="7">
    <source>
        <dbReference type="EMBL" id="CAE6934968.1"/>
    </source>
</evidence>